<keyword evidence="2" id="KW-1185">Reference proteome</keyword>
<dbReference type="PANTHER" id="PTHR43642">
    <property type="entry name" value="HYBRID SIGNAL TRANSDUCTION HISTIDINE KINASE G"/>
    <property type="match status" value="1"/>
</dbReference>
<evidence type="ECO:0000313" key="1">
    <source>
        <dbReference type="EMBL" id="KAL3793699.1"/>
    </source>
</evidence>
<dbReference type="EMBL" id="JALLPJ020000387">
    <property type="protein sequence ID" value="KAL3793699.1"/>
    <property type="molecule type" value="Genomic_DNA"/>
</dbReference>
<comment type="caution">
    <text evidence="1">The sequence shown here is derived from an EMBL/GenBank/DDBJ whole genome shotgun (WGS) entry which is preliminary data.</text>
</comment>
<organism evidence="1 2">
    <name type="scientific">Cyclotella atomus</name>
    <dbReference type="NCBI Taxonomy" id="382360"/>
    <lineage>
        <taxon>Eukaryota</taxon>
        <taxon>Sar</taxon>
        <taxon>Stramenopiles</taxon>
        <taxon>Ochrophyta</taxon>
        <taxon>Bacillariophyta</taxon>
        <taxon>Coscinodiscophyceae</taxon>
        <taxon>Thalassiosirophycidae</taxon>
        <taxon>Stephanodiscales</taxon>
        <taxon>Stephanodiscaceae</taxon>
        <taxon>Cyclotella</taxon>
    </lineage>
</organism>
<dbReference type="PANTHER" id="PTHR43642:SF1">
    <property type="entry name" value="HYBRID SIGNAL TRANSDUCTION HISTIDINE KINASE G"/>
    <property type="match status" value="1"/>
</dbReference>
<protein>
    <submittedName>
        <fullName evidence="1">Uncharacterized protein</fullName>
    </submittedName>
</protein>
<accession>A0ABD3Q186</accession>
<name>A0ABD3Q186_9STRA</name>
<gene>
    <name evidence="1" type="ORF">ACHAWO_000509</name>
</gene>
<evidence type="ECO:0000313" key="2">
    <source>
        <dbReference type="Proteomes" id="UP001530400"/>
    </source>
</evidence>
<proteinExistence type="predicted"/>
<dbReference type="Proteomes" id="UP001530400">
    <property type="component" value="Unassembled WGS sequence"/>
</dbReference>
<sequence>MMILPEKEVISQISSAMKRFEKVSDDNLLHMHQTKSYHHAAIMHAYYILTSLIYLAKPALHPYYVSRWVQYCLEHNVASKYVSASYTCFAAILCQLTDANIRIGKRVGQLGLKLLNQSDSFMSELPLVHMLYYGYVGVLFEPIQSVIQMHYRAGEIGCQIGNLSLTALHKMFHYAREFWAGTNLLKMKTDLERDLKAEEYNQSFPFLGRKLNLHYQAVMILIWDNHSPDLNDRSDGSLWDNEASCLITQMSCLVFLGHFERVHYMGKRWEQKYEAHQSEQLVYFRRMYAYFYYVLAALAISRRKKKTKCSEIDRMISTVRNAANYSSWNFRNKALLLIAEKYSLTLENSHAEPTYADAISAARASKFPHEEGLACELAAMHYERLNKVQQAATLYHQAEDCYRSWGSQMKVQKMQDKVTNLKNSYLNK</sequence>
<dbReference type="AlphaFoldDB" id="A0ABD3Q186"/>
<reference evidence="1 2" key="1">
    <citation type="submission" date="2024-10" db="EMBL/GenBank/DDBJ databases">
        <title>Updated reference genomes for cyclostephanoid diatoms.</title>
        <authorList>
            <person name="Roberts W.R."/>
            <person name="Alverson A.J."/>
        </authorList>
    </citation>
    <scope>NUCLEOTIDE SEQUENCE [LARGE SCALE GENOMIC DNA]</scope>
    <source>
        <strain evidence="1 2">AJA010-31</strain>
    </source>
</reference>
<dbReference type="InterPro" id="IPR053159">
    <property type="entry name" value="Hybrid_Histidine_Kinase"/>
</dbReference>